<dbReference type="Proteomes" id="UP000002762">
    <property type="component" value="Unassembled WGS sequence"/>
</dbReference>
<keyword evidence="2" id="KW-1185">Reference proteome</keyword>
<proteinExistence type="predicted"/>
<dbReference type="EMBL" id="JH725181">
    <property type="protein sequence ID" value="EJP62815.1"/>
    <property type="molecule type" value="Genomic_DNA"/>
</dbReference>
<dbReference type="RefSeq" id="XP_008601521.1">
    <property type="nucleotide sequence ID" value="XM_008603299.1"/>
</dbReference>
<evidence type="ECO:0000313" key="1">
    <source>
        <dbReference type="EMBL" id="EJP62815.1"/>
    </source>
</evidence>
<dbReference type="AlphaFoldDB" id="J4VWP4"/>
<name>J4VWP4_BEAB2</name>
<accession>J4VWP4</accession>
<protein>
    <submittedName>
        <fullName evidence="1">Uncharacterized protein</fullName>
    </submittedName>
</protein>
<sequence length="95" mass="10545">MLRDHLARVLLQATAHTTHTTQLADPSVPSCLEAAGAMSQRFDDSPVWLPIVNLAPFWATRRLLAHVSHRGPSHTLYSFVYLVPLTNPLQHLGPD</sequence>
<dbReference type="InParanoid" id="J4VWP4"/>
<dbReference type="HOGENOM" id="CLU_2372468_0_0_1"/>
<evidence type="ECO:0000313" key="2">
    <source>
        <dbReference type="Proteomes" id="UP000002762"/>
    </source>
</evidence>
<gene>
    <name evidence="1" type="ORF">BBA_08202</name>
</gene>
<dbReference type="GeneID" id="19891214"/>
<organism evidence="1 2">
    <name type="scientific">Beauveria bassiana (strain ARSEF 2860)</name>
    <name type="common">White muscardine disease fungus</name>
    <name type="synonym">Tritirachium shiotae</name>
    <dbReference type="NCBI Taxonomy" id="655819"/>
    <lineage>
        <taxon>Eukaryota</taxon>
        <taxon>Fungi</taxon>
        <taxon>Dikarya</taxon>
        <taxon>Ascomycota</taxon>
        <taxon>Pezizomycotina</taxon>
        <taxon>Sordariomycetes</taxon>
        <taxon>Hypocreomycetidae</taxon>
        <taxon>Hypocreales</taxon>
        <taxon>Cordycipitaceae</taxon>
        <taxon>Beauveria</taxon>
    </lineage>
</organism>
<reference evidence="1 2" key="1">
    <citation type="journal article" date="2012" name="Sci. Rep.">
        <title>Genomic perspectives on the evolution of fungal entomopathogenicity in Beauveria bassiana.</title>
        <authorList>
            <person name="Xiao G."/>
            <person name="Ying S.H."/>
            <person name="Zheng P."/>
            <person name="Wang Z.L."/>
            <person name="Zhang S."/>
            <person name="Xie X.Q."/>
            <person name="Shang Y."/>
            <person name="St Leger R.J."/>
            <person name="Zhao G.P."/>
            <person name="Wang C."/>
            <person name="Feng M.G."/>
        </authorList>
    </citation>
    <scope>NUCLEOTIDE SEQUENCE [LARGE SCALE GENOMIC DNA]</scope>
    <source>
        <strain evidence="1 2">ARSEF 2860</strain>
    </source>
</reference>